<dbReference type="KEGG" id="sox:TM7x_02440"/>
<keyword evidence="1" id="KW-0479">Metal-binding</keyword>
<dbReference type="EMBL" id="CP007496">
    <property type="protein sequence ID" value="AJA06852.1"/>
    <property type="molecule type" value="Genomic_DNA"/>
</dbReference>
<dbReference type="GO" id="GO:0016857">
    <property type="term" value="F:racemase and epimerase activity, acting on carbohydrates and derivatives"/>
    <property type="evidence" value="ECO:0007669"/>
    <property type="project" value="InterPro"/>
</dbReference>
<evidence type="ECO:0000256" key="1">
    <source>
        <dbReference type="ARBA" id="ARBA00022723"/>
    </source>
</evidence>
<dbReference type="RefSeq" id="WP_039327566.1">
    <property type="nucleotide sequence ID" value="NZ_CP007496.1"/>
</dbReference>
<accession>A0A6S4GSC1</accession>
<dbReference type="Proteomes" id="UP000030902">
    <property type="component" value="Chromosome"/>
</dbReference>
<dbReference type="GO" id="GO:0046872">
    <property type="term" value="F:metal ion binding"/>
    <property type="evidence" value="ECO:0007669"/>
    <property type="project" value="UniProtKB-KW"/>
</dbReference>
<dbReference type="InterPro" id="IPR011060">
    <property type="entry name" value="RibuloseP-bd_barrel"/>
</dbReference>
<keyword evidence="2" id="KW-0413">Isomerase</keyword>
<dbReference type="SUPFAM" id="SSF51366">
    <property type="entry name" value="Ribulose-phoshate binding barrel"/>
    <property type="match status" value="1"/>
</dbReference>
<dbReference type="PANTHER" id="PTHR11749">
    <property type="entry name" value="RIBULOSE-5-PHOSPHATE-3-EPIMERASE"/>
    <property type="match status" value="1"/>
</dbReference>
<dbReference type="InterPro" id="IPR013785">
    <property type="entry name" value="Aldolase_TIM"/>
</dbReference>
<dbReference type="InterPro" id="IPR000056">
    <property type="entry name" value="Ribul_P_3_epim-like"/>
</dbReference>
<protein>
    <recommendedName>
        <fullName evidence="5">Ribulose-phosphate 3-epimerase</fullName>
    </recommendedName>
</protein>
<dbReference type="AlphaFoldDB" id="A0A6S4GSC1"/>
<organism evidence="3 4">
    <name type="scientific">Candidatus Nanosynbacter lyticus</name>
    <dbReference type="NCBI Taxonomy" id="2093824"/>
    <lineage>
        <taxon>Bacteria</taxon>
        <taxon>Candidatus Saccharimonadota</taxon>
        <taxon>Candidatus Saccharimonadia</taxon>
        <taxon>Candidatus Nanosynbacterales</taxon>
        <taxon>Candidatus Nanosynbacteraceae</taxon>
        <taxon>Candidatus Nanosynbacter</taxon>
    </lineage>
</organism>
<dbReference type="GO" id="GO:0005975">
    <property type="term" value="P:carbohydrate metabolic process"/>
    <property type="evidence" value="ECO:0007669"/>
    <property type="project" value="InterPro"/>
</dbReference>
<name>A0A6S4GSC1_9BACT</name>
<evidence type="ECO:0000313" key="3">
    <source>
        <dbReference type="EMBL" id="AJA06852.1"/>
    </source>
</evidence>
<gene>
    <name evidence="3" type="ORF">TM7x_02440</name>
</gene>
<evidence type="ECO:0000313" key="4">
    <source>
        <dbReference type="Proteomes" id="UP000030902"/>
    </source>
</evidence>
<sequence>MSAVIAPAILAENAAQYKEQVDRITGFVERVHIDISDGEFAPTLTVGIQELWAPEGWTIDIHAMVNNLEEYIPKLIALRPHMIIVHAEATGDVKMALMQIRQAGIMAGLALLKPTVPRTVEEFIKLADHVMIFSGELGRFGGTASLMQLEKIRLIKAINPNVEIGWDGGVLVDNAYSLVQGGVNVLNAGGVIQKSSDPHAIFSKLQQEINKTSVL</sequence>
<keyword evidence="4" id="KW-1185">Reference proteome</keyword>
<evidence type="ECO:0008006" key="5">
    <source>
        <dbReference type="Google" id="ProtNLM"/>
    </source>
</evidence>
<dbReference type="Pfam" id="PF00834">
    <property type="entry name" value="Ribul_P_3_epim"/>
    <property type="match status" value="1"/>
</dbReference>
<evidence type="ECO:0000256" key="2">
    <source>
        <dbReference type="ARBA" id="ARBA00023235"/>
    </source>
</evidence>
<dbReference type="Gene3D" id="3.20.20.70">
    <property type="entry name" value="Aldolase class I"/>
    <property type="match status" value="1"/>
</dbReference>
<reference evidence="3 4" key="1">
    <citation type="journal article" date="2015" name="Proc. Natl. Acad. Sci. U.S.A.">
        <title>Cultivation of a human-associated TM7 phylotype reveals a reduced genome and epibiotic parasitic lifestyle.</title>
        <authorList>
            <person name="He X."/>
            <person name="McLean J.S."/>
            <person name="Edlund A."/>
            <person name="Yooseph S."/>
            <person name="Hall A.P."/>
            <person name="Liu S.Y."/>
            <person name="Dorrestein P.C."/>
            <person name="Esquenazi E."/>
            <person name="Hunter R.C."/>
            <person name="Cheng G."/>
            <person name="Nelson K.E."/>
            <person name="Lux R."/>
            <person name="Shi W."/>
        </authorList>
    </citation>
    <scope>NUCLEOTIDE SEQUENCE [LARGE SCALE GENOMIC DNA]</scope>
    <source>
        <strain evidence="3 4">TM7x</strain>
    </source>
</reference>
<proteinExistence type="predicted"/>